<keyword evidence="3" id="KW-1185">Reference proteome</keyword>
<dbReference type="Proteomes" id="UP001529340">
    <property type="component" value="Unassembled WGS sequence"/>
</dbReference>
<reference evidence="3" key="1">
    <citation type="submission" date="2023-06" db="EMBL/GenBank/DDBJ databases">
        <title>Identification and characterization of horizontal gene transfer across gut microbiota members of farm animals based on homology search.</title>
        <authorList>
            <person name="Zeman M."/>
            <person name="Kubasova T."/>
            <person name="Jahodarova E."/>
            <person name="Nykrynova M."/>
            <person name="Rychlik I."/>
        </authorList>
    </citation>
    <scope>NUCLEOTIDE SEQUENCE [LARGE SCALE GENOMIC DNA]</scope>
    <source>
        <strain evidence="3">ET39</strain>
    </source>
</reference>
<accession>A0ABT7UB12</accession>
<reference evidence="2 3" key="2">
    <citation type="submission" date="2023-06" db="EMBL/GenBank/DDBJ databases">
        <title>Identification and characterization of horizontal gene transfer across gut microbiota members of farm animals based on homology search.</title>
        <authorList>
            <person name="Schwarzerova J."/>
            <person name="Nykrynova M."/>
            <person name="Jureckova K."/>
            <person name="Cejkova D."/>
            <person name="Rychlik I."/>
        </authorList>
    </citation>
    <scope>NUCLEOTIDE SEQUENCE [LARGE SCALE GENOMIC DNA]</scope>
    <source>
        <strain evidence="2 3">ET39</strain>
    </source>
</reference>
<dbReference type="EMBL" id="JAUDCG010000013">
    <property type="protein sequence ID" value="MDM8156807.1"/>
    <property type="molecule type" value="Genomic_DNA"/>
</dbReference>
<dbReference type="RefSeq" id="WP_289607274.1">
    <property type="nucleotide sequence ID" value="NZ_JAUDCG010000013.1"/>
</dbReference>
<reference evidence="2 3" key="3">
    <citation type="submission" date="2023-06" db="EMBL/GenBank/DDBJ databases">
        <authorList>
            <person name="Zeman M."/>
            <person name="Kubasova T."/>
            <person name="Jahodarova E."/>
            <person name="Nykrynova M."/>
            <person name="Rychlik I."/>
        </authorList>
    </citation>
    <scope>NUCLEOTIDE SEQUENCE [LARGE SCALE GENOMIC DNA]</scope>
    <source>
        <strain evidence="2 3">ET39</strain>
    </source>
</reference>
<protein>
    <recommendedName>
        <fullName evidence="4">DUF2798 domain-containing protein</fullName>
    </recommendedName>
</protein>
<keyword evidence="1" id="KW-0472">Membrane</keyword>
<evidence type="ECO:0000256" key="1">
    <source>
        <dbReference type="SAM" id="Phobius"/>
    </source>
</evidence>
<evidence type="ECO:0000313" key="3">
    <source>
        <dbReference type="Proteomes" id="UP001529340"/>
    </source>
</evidence>
<evidence type="ECO:0008006" key="4">
    <source>
        <dbReference type="Google" id="ProtNLM"/>
    </source>
</evidence>
<evidence type="ECO:0000313" key="2">
    <source>
        <dbReference type="EMBL" id="MDM8156807.1"/>
    </source>
</evidence>
<keyword evidence="1" id="KW-1133">Transmembrane helix</keyword>
<sequence length="81" mass="9409">MKKMVVYAVTGWCFLLFVLAAHAILASISQHFYGVVDLQLSNIIGWIGWAVLFLFLLPIDWILCRRIFHQLCRRWLGTSEV</sequence>
<feature type="transmembrane region" description="Helical" evidence="1">
    <location>
        <begin position="42"/>
        <end position="64"/>
    </location>
</feature>
<name>A0ABT7UB12_9FIRM</name>
<proteinExistence type="predicted"/>
<comment type="caution">
    <text evidence="2">The sequence shown here is derived from an EMBL/GenBank/DDBJ whole genome shotgun (WGS) entry which is preliminary data.</text>
</comment>
<organism evidence="2 3">
    <name type="scientific">Amedibacillus dolichus</name>
    <dbReference type="NCBI Taxonomy" id="31971"/>
    <lineage>
        <taxon>Bacteria</taxon>
        <taxon>Bacillati</taxon>
        <taxon>Bacillota</taxon>
        <taxon>Erysipelotrichia</taxon>
        <taxon>Erysipelotrichales</taxon>
        <taxon>Erysipelotrichaceae</taxon>
        <taxon>Amedibacillus</taxon>
    </lineage>
</organism>
<keyword evidence="1" id="KW-0812">Transmembrane</keyword>
<gene>
    <name evidence="2" type="ORF">QUV96_04040</name>
</gene>